<dbReference type="GO" id="GO:0003676">
    <property type="term" value="F:nucleic acid binding"/>
    <property type="evidence" value="ECO:0007669"/>
    <property type="project" value="InterPro"/>
</dbReference>
<dbReference type="Pfam" id="PF00575">
    <property type="entry name" value="S1"/>
    <property type="match status" value="2"/>
</dbReference>
<dbReference type="EMBL" id="AP008211">
    <property type="protein sequence ID" value="BAF18073.1"/>
    <property type="molecule type" value="Genomic_DNA"/>
</dbReference>
<dbReference type="KEGG" id="dosa:Os05g0535800"/>
<evidence type="ECO:0000256" key="1">
    <source>
        <dbReference type="SAM" id="MobiDB-lite"/>
    </source>
</evidence>
<feature type="compositionally biased region" description="Gly residues" evidence="1">
    <location>
        <begin position="117"/>
        <end position="127"/>
    </location>
</feature>
<dbReference type="SUPFAM" id="SSF50249">
    <property type="entry name" value="Nucleic acid-binding proteins"/>
    <property type="match status" value="2"/>
</dbReference>
<evidence type="ECO:0000313" key="3">
    <source>
        <dbReference type="EMBL" id="BAF18073.1"/>
    </source>
</evidence>
<sequence length="592" mass="63116">MPPPSLLSLLPAASVSPRSRRAARRRPPTASRLPVRGARAASPLHASSSSSSGGGEGGGGDELHLLEKPFPSPSPADEDESESTEAAPALSTEEALAPFLKFFQGKSTEPDEDDAAAGGGGGGGGGYVEEDEEDKGEGSAGAGAGGRGVVYYDPKPGDLAVGVVVGGDGRTLDIDVGAGGEPALMLAKEAVPMTGEEFEYLACDVASKDAAQFAAEGKVGVVVSGGEGQGEATGGRNGKGRGRGSPALGVGTVVFTEVLGRTLGGRPLLSARRLFRRVAWHRIKQLNVPIKVKIFEWNAGGLLTRIEGLRAFLPKPEMMTRPRNFTDLKNTVGQQIHVCITRIDEKANELIISEKEAWAMTYLREGTLLQGTVRKLFPYGAQITIGDTNRGGLLHVSNITRGQLTSVGDVLKVGEEVKAIVIKSTAPGRIALSTKDLESEPGLFLSNKEWDGEYTDVNNKVFSEAEEMAQRYRDQISEKHQPAELDSSFDEVAPFDDEAVSYANWKWLRFSKSDKTNFNPRAESGDGGESECDFYTSLVRSCRARRLPPPPPFDRNSALAALSYEKPRRAAALKRGRHRCAIGGELEASMHT</sequence>
<evidence type="ECO:0000259" key="2">
    <source>
        <dbReference type="PROSITE" id="PS50126"/>
    </source>
</evidence>
<evidence type="ECO:0000313" key="4">
    <source>
        <dbReference type="Proteomes" id="UP000000763"/>
    </source>
</evidence>
<dbReference type="PANTHER" id="PTHR15838">
    <property type="entry name" value="NUCLEOLAR PROTEIN OF 40 KDA"/>
    <property type="match status" value="1"/>
</dbReference>
<dbReference type="Proteomes" id="UP000000763">
    <property type="component" value="Chromosome 5"/>
</dbReference>
<organism evidence="3 4">
    <name type="scientific">Oryza sativa subsp. japonica</name>
    <name type="common">Rice</name>
    <dbReference type="NCBI Taxonomy" id="39947"/>
    <lineage>
        <taxon>Eukaryota</taxon>
        <taxon>Viridiplantae</taxon>
        <taxon>Streptophyta</taxon>
        <taxon>Embryophyta</taxon>
        <taxon>Tracheophyta</taxon>
        <taxon>Spermatophyta</taxon>
        <taxon>Magnoliopsida</taxon>
        <taxon>Liliopsida</taxon>
        <taxon>Poales</taxon>
        <taxon>Poaceae</taxon>
        <taxon>BOP clade</taxon>
        <taxon>Oryzoideae</taxon>
        <taxon>Oryzeae</taxon>
        <taxon>Oryzinae</taxon>
        <taxon>Oryza</taxon>
        <taxon>Oryza sativa</taxon>
    </lineage>
</organism>
<reference evidence="4" key="2">
    <citation type="journal article" date="2008" name="Nucleic Acids Res.">
        <title>The rice annotation project database (RAP-DB): 2008 update.</title>
        <authorList>
            <consortium name="The rice annotation project (RAP)"/>
        </authorList>
    </citation>
    <scope>GENOME REANNOTATION</scope>
    <source>
        <strain evidence="4">cv. Nipponbare</strain>
    </source>
</reference>
<dbReference type="PANTHER" id="PTHR15838:SF2">
    <property type="entry name" value="OS05G0535800 PROTEIN"/>
    <property type="match status" value="1"/>
</dbReference>
<feature type="compositionally biased region" description="Basic residues" evidence="1">
    <location>
        <begin position="18"/>
        <end position="27"/>
    </location>
</feature>
<feature type="region of interest" description="Disordered" evidence="1">
    <location>
        <begin position="106"/>
        <end position="146"/>
    </location>
</feature>
<feature type="region of interest" description="Disordered" evidence="1">
    <location>
        <begin position="1"/>
        <end position="90"/>
    </location>
</feature>
<dbReference type="CDD" id="cd04465">
    <property type="entry name" value="S1_RPS1_repeat_ec2_hs2"/>
    <property type="match status" value="1"/>
</dbReference>
<dbReference type="Gene3D" id="2.40.50.140">
    <property type="entry name" value="Nucleic acid-binding proteins"/>
    <property type="match status" value="1"/>
</dbReference>
<feature type="domain" description="S1 motif" evidence="2">
    <location>
        <begin position="287"/>
        <end position="355"/>
    </location>
</feature>
<dbReference type="SMART" id="SM00316">
    <property type="entry name" value="S1"/>
    <property type="match status" value="2"/>
</dbReference>
<reference evidence="3 4" key="1">
    <citation type="journal article" date="2005" name="Nature">
        <title>The map-based sequence of the rice genome.</title>
        <authorList>
            <consortium name="International rice genome sequencing project (IRGSP)"/>
            <person name="Matsumoto T."/>
            <person name="Wu J."/>
            <person name="Kanamori H."/>
            <person name="Katayose Y."/>
            <person name="Fujisawa M."/>
            <person name="Namiki N."/>
            <person name="Mizuno H."/>
            <person name="Yamamoto K."/>
            <person name="Antonio B.A."/>
            <person name="Baba T."/>
            <person name="Sakata K."/>
            <person name="Nagamura Y."/>
            <person name="Aoki H."/>
            <person name="Arikawa K."/>
            <person name="Arita K."/>
            <person name="Bito T."/>
            <person name="Chiden Y."/>
            <person name="Fujitsuka N."/>
            <person name="Fukunaka R."/>
            <person name="Hamada M."/>
            <person name="Harada C."/>
            <person name="Hayashi A."/>
            <person name="Hijishita S."/>
            <person name="Honda M."/>
            <person name="Hosokawa S."/>
            <person name="Ichikawa Y."/>
            <person name="Idonuma A."/>
            <person name="Iijima M."/>
            <person name="Ikeda M."/>
            <person name="Ikeno M."/>
            <person name="Ito K."/>
            <person name="Ito S."/>
            <person name="Ito T."/>
            <person name="Ito Y."/>
            <person name="Ito Y."/>
            <person name="Iwabuchi A."/>
            <person name="Kamiya K."/>
            <person name="Karasawa W."/>
            <person name="Kurita K."/>
            <person name="Katagiri S."/>
            <person name="Kikuta A."/>
            <person name="Kobayashi H."/>
            <person name="Kobayashi N."/>
            <person name="Machita K."/>
            <person name="Maehara T."/>
            <person name="Masukawa M."/>
            <person name="Mizubayashi T."/>
            <person name="Mukai Y."/>
            <person name="Nagasaki H."/>
            <person name="Nagata Y."/>
            <person name="Naito S."/>
            <person name="Nakashima M."/>
            <person name="Nakama Y."/>
            <person name="Nakamichi Y."/>
            <person name="Nakamura M."/>
            <person name="Meguro A."/>
            <person name="Negishi M."/>
            <person name="Ohta I."/>
            <person name="Ohta T."/>
            <person name="Okamoto M."/>
            <person name="Ono N."/>
            <person name="Saji S."/>
            <person name="Sakaguchi M."/>
            <person name="Sakai K."/>
            <person name="Shibata M."/>
            <person name="Shimokawa T."/>
            <person name="Song J."/>
            <person name="Takazaki Y."/>
            <person name="Terasawa K."/>
            <person name="Tsugane M."/>
            <person name="Tsuji K."/>
            <person name="Ueda S."/>
            <person name="Waki K."/>
            <person name="Yamagata H."/>
            <person name="Yamamoto M."/>
            <person name="Yamamoto S."/>
            <person name="Yamane H."/>
            <person name="Yoshiki S."/>
            <person name="Yoshihara R."/>
            <person name="Yukawa K."/>
            <person name="Zhong H."/>
            <person name="Yano M."/>
            <person name="Yuan Q."/>
            <person name="Ouyang S."/>
            <person name="Liu J."/>
            <person name="Jones K.M."/>
            <person name="Gansberger K."/>
            <person name="Moffat K."/>
            <person name="Hill J."/>
            <person name="Bera J."/>
            <person name="Fadrosh D."/>
            <person name="Jin S."/>
            <person name="Johri S."/>
            <person name="Kim M."/>
            <person name="Overton L."/>
            <person name="Reardon M."/>
            <person name="Tsitrin T."/>
            <person name="Vuong H."/>
            <person name="Weaver B."/>
            <person name="Ciecko A."/>
            <person name="Tallon L."/>
            <person name="Jackson J."/>
            <person name="Pai G."/>
            <person name="Aken S.V."/>
            <person name="Utterback T."/>
            <person name="Reidmuller S."/>
            <person name="Feldblyum T."/>
            <person name="Hsiao J."/>
            <person name="Zismann V."/>
            <person name="Iobst S."/>
            <person name="de Vazeille A.R."/>
            <person name="Buell C.R."/>
            <person name="Ying K."/>
            <person name="Li Y."/>
            <person name="Lu T."/>
            <person name="Huang Y."/>
            <person name="Zhao Q."/>
            <person name="Feng Q."/>
            <person name="Zhang L."/>
            <person name="Zhu J."/>
            <person name="Weng Q."/>
            <person name="Mu J."/>
            <person name="Lu Y."/>
            <person name="Fan D."/>
            <person name="Liu Y."/>
            <person name="Guan J."/>
            <person name="Zhang Y."/>
            <person name="Yu S."/>
            <person name="Liu X."/>
            <person name="Zhang Y."/>
            <person name="Hong G."/>
            <person name="Han B."/>
            <person name="Choisne N."/>
            <person name="Demange N."/>
            <person name="Orjeda G."/>
            <person name="Samain S."/>
            <person name="Cattolico L."/>
            <person name="Pelletier E."/>
            <person name="Couloux A."/>
            <person name="Segurens B."/>
            <person name="Wincker P."/>
            <person name="D'Hont A."/>
            <person name="Scarpelli C."/>
            <person name="Weissenbach J."/>
            <person name="Salanoubat M."/>
            <person name="Quetier F."/>
            <person name="Yu Y."/>
            <person name="Kim H.R."/>
            <person name="Rambo T."/>
            <person name="Currie J."/>
            <person name="Collura K."/>
            <person name="Luo M."/>
            <person name="Yang T."/>
            <person name="Ammiraju J.S.S."/>
            <person name="Engler F."/>
            <person name="Soderlund C."/>
            <person name="Wing R.A."/>
            <person name="Palmer L.E."/>
            <person name="de la Bastide M."/>
            <person name="Spiegel L."/>
            <person name="Nascimento L."/>
            <person name="Zutavern T."/>
            <person name="O'Shaughnessy A."/>
            <person name="Dike S."/>
            <person name="Dedhia N."/>
            <person name="Preston R."/>
            <person name="Balija V."/>
            <person name="McCombie W.R."/>
            <person name="Chow T."/>
            <person name="Chen H."/>
            <person name="Chung M."/>
            <person name="Chen C."/>
            <person name="Shaw J."/>
            <person name="Wu H."/>
            <person name="Hsiao K."/>
            <person name="Chao Y."/>
            <person name="Chu M."/>
            <person name="Cheng C."/>
            <person name="Hour A."/>
            <person name="Lee P."/>
            <person name="Lin S."/>
            <person name="Lin Y."/>
            <person name="Liou J."/>
            <person name="Liu S."/>
            <person name="Hsing Y."/>
            <person name="Raghuvanshi S."/>
            <person name="Mohanty A."/>
            <person name="Bharti A.K."/>
            <person name="Gaur A."/>
            <person name="Gupta V."/>
            <person name="Kumar D."/>
            <person name="Ravi V."/>
            <person name="Vij S."/>
            <person name="Kapur A."/>
            <person name="Khurana P."/>
            <person name="Khurana P."/>
            <person name="Khurana J.P."/>
            <person name="Tyagi A.K."/>
            <person name="Gaikwad K."/>
            <person name="Singh A."/>
            <person name="Dalal V."/>
            <person name="Srivastava S."/>
            <person name="Dixit A."/>
            <person name="Pal A.K."/>
            <person name="Ghazi I.A."/>
            <person name="Yadav M."/>
            <person name="Pandit A."/>
            <person name="Bhargava A."/>
            <person name="Sureshbabu K."/>
            <person name="Batra K."/>
            <person name="Sharma T.R."/>
            <person name="Mohapatra T."/>
            <person name="Singh N.K."/>
            <person name="Messing J."/>
            <person name="Nelson A.B."/>
            <person name="Fuks G."/>
            <person name="Kavchok S."/>
            <person name="Keizer G."/>
            <person name="Linton E."/>
            <person name="Llaca V."/>
            <person name="Song R."/>
            <person name="Tanyolac B."/>
            <person name="Young S."/>
            <person name="Ho-Il K."/>
            <person name="Hahn J.H."/>
            <person name="Sangsakoo G."/>
            <person name="Vanavichit A."/>
            <person name="de Mattos Luiz.A.T."/>
            <person name="Zimmer P.D."/>
            <person name="Malone G."/>
            <person name="Dellagostin O."/>
            <person name="de Oliveira A.C."/>
            <person name="Bevan M."/>
            <person name="Bancroft I."/>
            <person name="Minx P."/>
            <person name="Cordum H."/>
            <person name="Wilson R."/>
            <person name="Cheng Z."/>
            <person name="Jin W."/>
            <person name="Jiang J."/>
            <person name="Leong S.A."/>
            <person name="Iwama H."/>
            <person name="Gojobori T."/>
            <person name="Itoh T."/>
            <person name="Niimura Y."/>
            <person name="Fujii Y."/>
            <person name="Habara T."/>
            <person name="Sakai H."/>
            <person name="Sato Y."/>
            <person name="Wilson G."/>
            <person name="Kumar K."/>
            <person name="McCouch S."/>
            <person name="Juretic N."/>
            <person name="Hoen D."/>
            <person name="Wright S."/>
            <person name="Bruskiewich R."/>
            <person name="Bureau T."/>
            <person name="Miyao A."/>
            <person name="Hirochika H."/>
            <person name="Nishikawa T."/>
            <person name="Kadowaki K."/>
            <person name="Sugiura M."/>
            <person name="Burr B."/>
            <person name="Sasaki T."/>
        </authorList>
    </citation>
    <scope>NUCLEOTIDE SEQUENCE [LARGE SCALE GENOMIC DNA]</scope>
    <source>
        <strain evidence="4">cv. Nipponbare</strain>
    </source>
</reference>
<proteinExistence type="predicted"/>
<name>Q0DGF0_ORYSJ</name>
<accession>Q0DGF0</accession>
<dbReference type="HOGENOM" id="CLU_026267_0_0_1"/>
<gene>
    <name evidence="3" type="ordered locus">Os05g0535800</name>
</gene>
<feature type="compositionally biased region" description="Low complexity" evidence="1">
    <location>
        <begin position="1"/>
        <end position="17"/>
    </location>
</feature>
<dbReference type="InterPro" id="IPR003029">
    <property type="entry name" value="S1_domain"/>
</dbReference>
<dbReference type="InterPro" id="IPR012340">
    <property type="entry name" value="NA-bd_OB-fold"/>
</dbReference>
<dbReference type="AlphaFoldDB" id="Q0DGF0"/>
<protein>
    <submittedName>
        <fullName evidence="3">Os05g0535800 protein</fullName>
    </submittedName>
</protein>
<dbReference type="PROSITE" id="PS50126">
    <property type="entry name" value="S1"/>
    <property type="match status" value="2"/>
</dbReference>
<feature type="domain" description="S1 motif" evidence="2">
    <location>
        <begin position="366"/>
        <end position="435"/>
    </location>
</feature>